<accession>A0ABY9RDL5</accession>
<evidence type="ECO:0008006" key="5">
    <source>
        <dbReference type="Google" id="ProtNLM"/>
    </source>
</evidence>
<sequence>MKHSLKTICALLALSGVLGISTSASALPLEALKKSGKAKTAKAAPSKAVEAEEPEPEIQHDKNTDYKCELGANITTYAHPSDDNTIAMRWKNRLYKLTKVETSTGANRFENEKAGLVWIDIPAKALLLDSRRGQQLANECKANRPTMTAELDNKSNTQTK</sequence>
<protein>
    <recommendedName>
        <fullName evidence="5">C-type lysozyme inhibitor domain-containing protein</fullName>
    </recommendedName>
</protein>
<dbReference type="Gene3D" id="2.40.128.200">
    <property type="match status" value="1"/>
</dbReference>
<dbReference type="RefSeq" id="WP_309480459.1">
    <property type="nucleotide sequence ID" value="NZ_CP133720.1"/>
</dbReference>
<proteinExistence type="predicted"/>
<evidence type="ECO:0000256" key="2">
    <source>
        <dbReference type="SAM" id="SignalP"/>
    </source>
</evidence>
<dbReference type="EMBL" id="CP133720">
    <property type="protein sequence ID" value="WMW78958.1"/>
    <property type="molecule type" value="Genomic_DNA"/>
</dbReference>
<feature type="chain" id="PRO_5047077631" description="C-type lysozyme inhibitor domain-containing protein" evidence="2">
    <location>
        <begin position="27"/>
        <end position="160"/>
    </location>
</feature>
<keyword evidence="2" id="KW-0732">Signal</keyword>
<dbReference type="InterPro" id="IPR036328">
    <property type="entry name" value="MliC_sf"/>
</dbReference>
<reference evidence="3" key="1">
    <citation type="submission" date="2023-09" db="EMBL/GenBank/DDBJ databases">
        <title>Undibacterium sp. 20NA77.5 isolated from freshwater.</title>
        <authorList>
            <person name="Le V."/>
            <person name="Ko S.-R."/>
            <person name="Ahn C.-Y."/>
            <person name="Oh H.-M."/>
        </authorList>
    </citation>
    <scope>NUCLEOTIDE SEQUENCE</scope>
    <source>
        <strain evidence="3">20NA77.5</strain>
    </source>
</reference>
<feature type="signal peptide" evidence="2">
    <location>
        <begin position="1"/>
        <end position="26"/>
    </location>
</feature>
<gene>
    <name evidence="3" type="ORF">RF679_09805</name>
</gene>
<name>A0ABY9RDL5_9BURK</name>
<keyword evidence="4" id="KW-1185">Reference proteome</keyword>
<organism evidence="3 4">
    <name type="scientific">Undibacterium cyanobacteriorum</name>
    <dbReference type="NCBI Taxonomy" id="3073561"/>
    <lineage>
        <taxon>Bacteria</taxon>
        <taxon>Pseudomonadati</taxon>
        <taxon>Pseudomonadota</taxon>
        <taxon>Betaproteobacteria</taxon>
        <taxon>Burkholderiales</taxon>
        <taxon>Oxalobacteraceae</taxon>
        <taxon>Undibacterium</taxon>
    </lineage>
</organism>
<feature type="region of interest" description="Disordered" evidence="1">
    <location>
        <begin position="40"/>
        <end position="64"/>
    </location>
</feature>
<evidence type="ECO:0000256" key="1">
    <source>
        <dbReference type="SAM" id="MobiDB-lite"/>
    </source>
</evidence>
<evidence type="ECO:0000313" key="3">
    <source>
        <dbReference type="EMBL" id="WMW78958.1"/>
    </source>
</evidence>
<dbReference type="Proteomes" id="UP001181355">
    <property type="component" value="Chromosome"/>
</dbReference>
<evidence type="ECO:0000313" key="4">
    <source>
        <dbReference type="Proteomes" id="UP001181355"/>
    </source>
</evidence>